<evidence type="ECO:0000313" key="3">
    <source>
        <dbReference type="WBParaSite" id="Pan_g10402.t1"/>
    </source>
</evidence>
<evidence type="ECO:0000256" key="1">
    <source>
        <dbReference type="SAM" id="MobiDB-lite"/>
    </source>
</evidence>
<reference evidence="2" key="1">
    <citation type="journal article" date="2013" name="Genetics">
        <title>The draft genome and transcriptome of Panagrellus redivivus are shaped by the harsh demands of a free-living lifestyle.</title>
        <authorList>
            <person name="Srinivasan J."/>
            <person name="Dillman A.R."/>
            <person name="Macchietto M.G."/>
            <person name="Heikkinen L."/>
            <person name="Lakso M."/>
            <person name="Fracchia K.M."/>
            <person name="Antoshechkin I."/>
            <person name="Mortazavi A."/>
            <person name="Wong G."/>
            <person name="Sternberg P.W."/>
        </authorList>
    </citation>
    <scope>NUCLEOTIDE SEQUENCE [LARGE SCALE GENOMIC DNA]</scope>
    <source>
        <strain evidence="2">MT8872</strain>
    </source>
</reference>
<feature type="compositionally biased region" description="Polar residues" evidence="1">
    <location>
        <begin position="60"/>
        <end position="69"/>
    </location>
</feature>
<feature type="compositionally biased region" description="Polar residues" evidence="1">
    <location>
        <begin position="1"/>
        <end position="13"/>
    </location>
</feature>
<feature type="region of interest" description="Disordered" evidence="1">
    <location>
        <begin position="1"/>
        <end position="69"/>
    </location>
</feature>
<proteinExistence type="predicted"/>
<accession>A0A7E4UMY2</accession>
<feature type="compositionally biased region" description="Low complexity" evidence="1">
    <location>
        <begin position="48"/>
        <end position="59"/>
    </location>
</feature>
<dbReference type="WBParaSite" id="Pan_g10402.t1">
    <property type="protein sequence ID" value="Pan_g10402.t1"/>
    <property type="gene ID" value="Pan_g10402"/>
</dbReference>
<sequence length="92" mass="9795">MNPQKSSRSSLSETEAPPNRNLPLHLQKASSSLFTLSTPVSTDVPNPSSLASVSRSIASDQPNLSQQKGNHITLKKGVITTCDATDFLSRSS</sequence>
<feature type="compositionally biased region" description="Polar residues" evidence="1">
    <location>
        <begin position="28"/>
        <end position="47"/>
    </location>
</feature>
<protein>
    <submittedName>
        <fullName evidence="3">Uncharacterized protein</fullName>
    </submittedName>
</protein>
<organism evidence="2 3">
    <name type="scientific">Panagrellus redivivus</name>
    <name type="common">Microworm</name>
    <dbReference type="NCBI Taxonomy" id="6233"/>
    <lineage>
        <taxon>Eukaryota</taxon>
        <taxon>Metazoa</taxon>
        <taxon>Ecdysozoa</taxon>
        <taxon>Nematoda</taxon>
        <taxon>Chromadorea</taxon>
        <taxon>Rhabditida</taxon>
        <taxon>Tylenchina</taxon>
        <taxon>Panagrolaimomorpha</taxon>
        <taxon>Panagrolaimoidea</taxon>
        <taxon>Panagrolaimidae</taxon>
        <taxon>Panagrellus</taxon>
    </lineage>
</organism>
<keyword evidence="2" id="KW-1185">Reference proteome</keyword>
<reference evidence="3" key="2">
    <citation type="submission" date="2020-10" db="UniProtKB">
        <authorList>
            <consortium name="WormBaseParasite"/>
        </authorList>
    </citation>
    <scope>IDENTIFICATION</scope>
</reference>
<evidence type="ECO:0000313" key="2">
    <source>
        <dbReference type="Proteomes" id="UP000492821"/>
    </source>
</evidence>
<name>A0A7E4UMY2_PANRE</name>
<dbReference type="Proteomes" id="UP000492821">
    <property type="component" value="Unassembled WGS sequence"/>
</dbReference>
<dbReference type="AlphaFoldDB" id="A0A7E4UMY2"/>